<keyword evidence="2 4" id="KW-0238">DNA-binding</keyword>
<reference evidence="6 7" key="1">
    <citation type="submission" date="2014-03" db="EMBL/GenBank/DDBJ databases">
        <title>Genomics of Bifidobacteria.</title>
        <authorList>
            <person name="Ventura M."/>
            <person name="Milani C."/>
            <person name="Lugli G.A."/>
        </authorList>
    </citation>
    <scope>NUCLEOTIDE SEQUENCE [LARGE SCALE GENOMIC DNA]</scope>
    <source>
        <strain evidence="6 7">DSM 23975</strain>
    </source>
</reference>
<dbReference type="PROSITE" id="PS50977">
    <property type="entry name" value="HTH_TETR_2"/>
    <property type="match status" value="1"/>
</dbReference>
<dbReference type="InterPro" id="IPR009057">
    <property type="entry name" value="Homeodomain-like_sf"/>
</dbReference>
<dbReference type="STRING" id="1437610.BREU_2316"/>
<keyword evidence="7" id="KW-1185">Reference proteome</keyword>
<keyword evidence="1" id="KW-0805">Transcription regulation</keyword>
<gene>
    <name evidence="6" type="ORF">BREU_2316</name>
</gene>
<comment type="caution">
    <text evidence="6">The sequence shown here is derived from an EMBL/GenBank/DDBJ whole genome shotgun (WGS) entry which is preliminary data.</text>
</comment>
<dbReference type="InterPro" id="IPR050109">
    <property type="entry name" value="HTH-type_TetR-like_transc_reg"/>
</dbReference>
<name>A0A087CJZ2_9BIFI</name>
<dbReference type="InterPro" id="IPR001647">
    <property type="entry name" value="HTH_TetR"/>
</dbReference>
<dbReference type="PANTHER" id="PTHR30055:SF234">
    <property type="entry name" value="HTH-TYPE TRANSCRIPTIONAL REGULATOR BETI"/>
    <property type="match status" value="1"/>
</dbReference>
<dbReference type="PRINTS" id="PR00455">
    <property type="entry name" value="HTHTETR"/>
</dbReference>
<sequence>MGPLPSLRRSRIMELAGRFERKRWPYTAIGMRLVYTGQLCPRQPHPTPSALRKSPEERRREILDAAVHLISERGYNGISVQDVADMVGVTKQGVLRYIGSKDNLLAMVYRDNYNVDGNVEDFKVSGLPGSTADDLRLPAYLRYLVDYNSRRRMLVQLFSVLQVETFNPGHPLHEEFADRQNSIWRYYSSFNWRIPPAFSSFDDVRPTVRKALEAMDGMQLRWLREPAVDLNEEWAEFEPLLFPSPLWDGYR</sequence>
<dbReference type="GO" id="GO:0000976">
    <property type="term" value="F:transcription cis-regulatory region binding"/>
    <property type="evidence" value="ECO:0007669"/>
    <property type="project" value="TreeGrafter"/>
</dbReference>
<dbReference type="SUPFAM" id="SSF46689">
    <property type="entry name" value="Homeodomain-like"/>
    <property type="match status" value="1"/>
</dbReference>
<dbReference type="PANTHER" id="PTHR30055">
    <property type="entry name" value="HTH-TYPE TRANSCRIPTIONAL REGULATOR RUTR"/>
    <property type="match status" value="1"/>
</dbReference>
<protein>
    <submittedName>
        <fullName evidence="6">AcrR family transcriptional regulator</fullName>
    </submittedName>
</protein>
<evidence type="ECO:0000256" key="1">
    <source>
        <dbReference type="ARBA" id="ARBA00023015"/>
    </source>
</evidence>
<feature type="domain" description="HTH tetR-type" evidence="5">
    <location>
        <begin position="56"/>
        <end position="116"/>
    </location>
</feature>
<organism evidence="6 7">
    <name type="scientific">Bifidobacterium reuteri DSM 23975</name>
    <dbReference type="NCBI Taxonomy" id="1437610"/>
    <lineage>
        <taxon>Bacteria</taxon>
        <taxon>Bacillati</taxon>
        <taxon>Actinomycetota</taxon>
        <taxon>Actinomycetes</taxon>
        <taxon>Bifidobacteriales</taxon>
        <taxon>Bifidobacteriaceae</taxon>
        <taxon>Bifidobacterium</taxon>
    </lineage>
</organism>
<dbReference type="GO" id="GO:0003700">
    <property type="term" value="F:DNA-binding transcription factor activity"/>
    <property type="evidence" value="ECO:0007669"/>
    <property type="project" value="TreeGrafter"/>
</dbReference>
<dbReference type="Pfam" id="PF00440">
    <property type="entry name" value="TetR_N"/>
    <property type="match status" value="1"/>
</dbReference>
<dbReference type="Gene3D" id="1.10.357.10">
    <property type="entry name" value="Tetracycline Repressor, domain 2"/>
    <property type="match status" value="1"/>
</dbReference>
<proteinExistence type="predicted"/>
<accession>A0A087CJZ2</accession>
<evidence type="ECO:0000259" key="5">
    <source>
        <dbReference type="PROSITE" id="PS50977"/>
    </source>
</evidence>
<keyword evidence="3" id="KW-0804">Transcription</keyword>
<evidence type="ECO:0000256" key="3">
    <source>
        <dbReference type="ARBA" id="ARBA00023163"/>
    </source>
</evidence>
<dbReference type="AlphaFoldDB" id="A0A087CJZ2"/>
<evidence type="ECO:0000313" key="6">
    <source>
        <dbReference type="EMBL" id="KFI83592.1"/>
    </source>
</evidence>
<feature type="DNA-binding region" description="H-T-H motif" evidence="4">
    <location>
        <begin position="79"/>
        <end position="98"/>
    </location>
</feature>
<dbReference type="EMBL" id="JGZK01000022">
    <property type="protein sequence ID" value="KFI83592.1"/>
    <property type="molecule type" value="Genomic_DNA"/>
</dbReference>
<dbReference type="Proteomes" id="UP000028984">
    <property type="component" value="Unassembled WGS sequence"/>
</dbReference>
<evidence type="ECO:0000256" key="4">
    <source>
        <dbReference type="PROSITE-ProRule" id="PRU00335"/>
    </source>
</evidence>
<evidence type="ECO:0000313" key="7">
    <source>
        <dbReference type="Proteomes" id="UP000028984"/>
    </source>
</evidence>
<evidence type="ECO:0000256" key="2">
    <source>
        <dbReference type="ARBA" id="ARBA00023125"/>
    </source>
</evidence>
<dbReference type="eggNOG" id="COG1309">
    <property type="taxonomic scope" value="Bacteria"/>
</dbReference>